<dbReference type="Gene3D" id="1.10.10.10">
    <property type="entry name" value="Winged helix-like DNA-binding domain superfamily/Winged helix DNA-binding domain"/>
    <property type="match status" value="1"/>
</dbReference>
<dbReference type="InterPro" id="IPR000524">
    <property type="entry name" value="Tscrpt_reg_HTH_GntR"/>
</dbReference>
<dbReference type="Proteomes" id="UP000189941">
    <property type="component" value="Unassembled WGS sequence"/>
</dbReference>
<dbReference type="PANTHER" id="PTHR43537">
    <property type="entry name" value="TRANSCRIPTIONAL REGULATOR, GNTR FAMILY"/>
    <property type="match status" value="1"/>
</dbReference>
<evidence type="ECO:0000256" key="3">
    <source>
        <dbReference type="ARBA" id="ARBA00023163"/>
    </source>
</evidence>
<dbReference type="InterPro" id="IPR036388">
    <property type="entry name" value="WH-like_DNA-bd_sf"/>
</dbReference>
<evidence type="ECO:0000259" key="4">
    <source>
        <dbReference type="PROSITE" id="PS50949"/>
    </source>
</evidence>
<dbReference type="PROSITE" id="PS50949">
    <property type="entry name" value="HTH_GNTR"/>
    <property type="match status" value="1"/>
</dbReference>
<dbReference type="SMART" id="SM00895">
    <property type="entry name" value="FCD"/>
    <property type="match status" value="1"/>
</dbReference>
<dbReference type="InterPro" id="IPR011711">
    <property type="entry name" value="GntR_C"/>
</dbReference>
<reference evidence="6" key="1">
    <citation type="submission" date="2017-02" db="EMBL/GenBank/DDBJ databases">
        <authorList>
            <person name="Varghese N."/>
            <person name="Submissions S."/>
        </authorList>
    </citation>
    <scope>NUCLEOTIDE SEQUENCE [LARGE SCALE GENOMIC DNA]</scope>
    <source>
        <strain evidence="6">DSM 15739</strain>
    </source>
</reference>
<dbReference type="Pfam" id="PF00392">
    <property type="entry name" value="GntR"/>
    <property type="match status" value="1"/>
</dbReference>
<protein>
    <submittedName>
        <fullName evidence="5">DNA-binding transcriptional regulator, GntR family</fullName>
    </submittedName>
</protein>
<gene>
    <name evidence="5" type="ORF">SAMN02746011_00566</name>
</gene>
<sequence>MITPQQINIIKSNILVSQDIPLKDSVYEALRKTIIIGEIPAGERINEKELAEKLNISRTPVRYALLELEKEKLVEHIPRVGRIVKGITIKDAFEIYDIRKALDTLATVKAYDQMTDEDFEELKQLLLTGEKYNDANEIDLVLQNFSDFNNFIWEKSKMVRLKSIVTKLSEYLLYFRDLSIRSSDRRDLALKEHWLIYRGMKNRDKDQIELIIGEHLENSKQFILNEMKRRNIN</sequence>
<dbReference type="CDD" id="cd07377">
    <property type="entry name" value="WHTH_GntR"/>
    <property type="match status" value="1"/>
</dbReference>
<accession>A0A1T4K4H5</accession>
<dbReference type="SMART" id="SM00345">
    <property type="entry name" value="HTH_GNTR"/>
    <property type="match status" value="1"/>
</dbReference>
<dbReference type="InterPro" id="IPR036390">
    <property type="entry name" value="WH_DNA-bd_sf"/>
</dbReference>
<keyword evidence="1" id="KW-0805">Transcription regulation</keyword>
<dbReference type="SUPFAM" id="SSF46785">
    <property type="entry name" value="Winged helix' DNA-binding domain"/>
    <property type="match status" value="1"/>
</dbReference>
<dbReference type="GO" id="GO:0003677">
    <property type="term" value="F:DNA binding"/>
    <property type="evidence" value="ECO:0007669"/>
    <property type="project" value="UniProtKB-KW"/>
</dbReference>
<dbReference type="InterPro" id="IPR008920">
    <property type="entry name" value="TF_FadR/GntR_C"/>
</dbReference>
<dbReference type="PANTHER" id="PTHR43537:SF24">
    <property type="entry name" value="GLUCONATE OPERON TRANSCRIPTIONAL REPRESSOR"/>
    <property type="match status" value="1"/>
</dbReference>
<dbReference type="Pfam" id="PF07729">
    <property type="entry name" value="FCD"/>
    <property type="match status" value="1"/>
</dbReference>
<dbReference type="PRINTS" id="PR00035">
    <property type="entry name" value="HTHGNTR"/>
</dbReference>
<evidence type="ECO:0000256" key="1">
    <source>
        <dbReference type="ARBA" id="ARBA00023015"/>
    </source>
</evidence>
<evidence type="ECO:0000313" key="6">
    <source>
        <dbReference type="Proteomes" id="UP000189941"/>
    </source>
</evidence>
<name>A0A1T4K4H5_9LACT</name>
<keyword evidence="2 5" id="KW-0238">DNA-binding</keyword>
<dbReference type="GO" id="GO:0003700">
    <property type="term" value="F:DNA-binding transcription factor activity"/>
    <property type="evidence" value="ECO:0007669"/>
    <property type="project" value="InterPro"/>
</dbReference>
<dbReference type="EMBL" id="FUWO01000003">
    <property type="protein sequence ID" value="SJZ37253.1"/>
    <property type="molecule type" value="Genomic_DNA"/>
</dbReference>
<organism evidence="5 6">
    <name type="scientific">Globicatella sulfidifaciens DSM 15739</name>
    <dbReference type="NCBI Taxonomy" id="1121925"/>
    <lineage>
        <taxon>Bacteria</taxon>
        <taxon>Bacillati</taxon>
        <taxon>Bacillota</taxon>
        <taxon>Bacilli</taxon>
        <taxon>Lactobacillales</taxon>
        <taxon>Aerococcaceae</taxon>
        <taxon>Globicatella</taxon>
    </lineage>
</organism>
<dbReference type="AlphaFoldDB" id="A0A1T4K4H5"/>
<dbReference type="STRING" id="1121925.SAMN02746011_00566"/>
<keyword evidence="6" id="KW-1185">Reference proteome</keyword>
<evidence type="ECO:0000256" key="2">
    <source>
        <dbReference type="ARBA" id="ARBA00023125"/>
    </source>
</evidence>
<proteinExistence type="predicted"/>
<dbReference type="Gene3D" id="1.20.120.530">
    <property type="entry name" value="GntR ligand-binding domain-like"/>
    <property type="match status" value="1"/>
</dbReference>
<feature type="domain" description="HTH gntR-type" evidence="4">
    <location>
        <begin position="20"/>
        <end position="87"/>
    </location>
</feature>
<keyword evidence="3" id="KW-0804">Transcription</keyword>
<evidence type="ECO:0000313" key="5">
    <source>
        <dbReference type="EMBL" id="SJZ37253.1"/>
    </source>
</evidence>
<dbReference type="SUPFAM" id="SSF48008">
    <property type="entry name" value="GntR ligand-binding domain-like"/>
    <property type="match status" value="1"/>
</dbReference>